<dbReference type="Pfam" id="PF13692">
    <property type="entry name" value="Glyco_trans_1_4"/>
    <property type="match status" value="1"/>
</dbReference>
<reference evidence="2 3" key="1">
    <citation type="submission" date="2016-08" db="EMBL/GenBank/DDBJ databases">
        <authorList>
            <person name="Seilhamer J.J."/>
        </authorList>
    </citation>
    <scope>NUCLEOTIDE SEQUENCE [LARGE SCALE GENOMIC DNA]</scope>
    <source>
        <strain evidence="2 3">A37T2</strain>
    </source>
</reference>
<accession>A0A1C4ECR3</accession>
<dbReference type="Proteomes" id="UP000242818">
    <property type="component" value="Unassembled WGS sequence"/>
</dbReference>
<organism evidence="2 3">
    <name type="scientific">Chitinophaga costaii</name>
    <dbReference type="NCBI Taxonomy" id="1335309"/>
    <lineage>
        <taxon>Bacteria</taxon>
        <taxon>Pseudomonadati</taxon>
        <taxon>Bacteroidota</taxon>
        <taxon>Chitinophagia</taxon>
        <taxon>Chitinophagales</taxon>
        <taxon>Chitinophagaceae</taxon>
        <taxon>Chitinophaga</taxon>
    </lineage>
</organism>
<dbReference type="Gene3D" id="3.40.50.2000">
    <property type="entry name" value="Glycogen Phosphorylase B"/>
    <property type="match status" value="2"/>
</dbReference>
<name>A0A1C4ECR3_9BACT</name>
<evidence type="ECO:0000313" key="2">
    <source>
        <dbReference type="EMBL" id="SCC41388.1"/>
    </source>
</evidence>
<evidence type="ECO:0000313" key="3">
    <source>
        <dbReference type="Proteomes" id="UP000242818"/>
    </source>
</evidence>
<dbReference type="CDD" id="cd03801">
    <property type="entry name" value="GT4_PimA-like"/>
    <property type="match status" value="1"/>
</dbReference>
<dbReference type="EMBL" id="FMAR01000008">
    <property type="protein sequence ID" value="SCC41388.1"/>
    <property type="molecule type" value="Genomic_DNA"/>
</dbReference>
<evidence type="ECO:0000259" key="1">
    <source>
        <dbReference type="Pfam" id="PF13439"/>
    </source>
</evidence>
<dbReference type="SUPFAM" id="SSF53756">
    <property type="entry name" value="UDP-Glycosyltransferase/glycogen phosphorylase"/>
    <property type="match status" value="1"/>
</dbReference>
<gene>
    <name evidence="2" type="ORF">GA0116948_10817</name>
</gene>
<dbReference type="InterPro" id="IPR028098">
    <property type="entry name" value="Glyco_trans_4-like_N"/>
</dbReference>
<dbReference type="AlphaFoldDB" id="A0A1C4ECR3"/>
<feature type="domain" description="Glycosyltransferase subfamily 4-like N-terminal" evidence="1">
    <location>
        <begin position="18"/>
        <end position="170"/>
    </location>
</feature>
<keyword evidence="2" id="KW-0808">Transferase</keyword>
<dbReference type="GO" id="GO:0016757">
    <property type="term" value="F:glycosyltransferase activity"/>
    <property type="evidence" value="ECO:0007669"/>
    <property type="project" value="UniProtKB-ARBA"/>
</dbReference>
<dbReference type="RefSeq" id="WP_089712573.1">
    <property type="nucleotide sequence ID" value="NZ_FMAR01000008.1"/>
</dbReference>
<protein>
    <submittedName>
        <fullName evidence="2">Glycosyltransferase Family 4</fullName>
    </submittedName>
</protein>
<sequence>MIGVLGIAPYKILPARTGGERYITGFYAALAAWCRLEVVSVKKNEAPALPYVLHRLFSDSPARYINPLQVFQLARLIRRAQLQVILVEHPYMGWMAVLLRLFTGKPFVIHSHNIEANRFKTLGKWWWPLLRAYEGWIHRRANGSFFITSEDADYAIQHYRVKAARTSVVTFGMETPAPVDKNHYRALLLQRYALDAHTVIYQFNGSLGYLPNEQAVRHILEDILPLLRAKATFPFVILVCGGHLQETLVQAIAQTNGQVIYTGFVDQLEDYLRGSDIFMNPVLAGGGIKTKLVEAIAYGLTAVSCESGAIGVPASIAAPKLKLAADLDWHTFVARLLEVTDAQAPVPQSFRDYFNWENITRHAAEKMEMLAKQ</sequence>
<keyword evidence="3" id="KW-1185">Reference proteome</keyword>
<dbReference type="Pfam" id="PF13439">
    <property type="entry name" value="Glyco_transf_4"/>
    <property type="match status" value="1"/>
</dbReference>
<proteinExistence type="predicted"/>
<dbReference type="STRING" id="1335309.GA0116948_10817"/>
<dbReference type="OrthoDB" id="9807209at2"/>